<protein>
    <submittedName>
        <fullName evidence="1">Uncharacterized protein</fullName>
    </submittedName>
</protein>
<dbReference type="VEuPathDB" id="VectorBase:ACUA016008"/>
<dbReference type="EnsemblMetazoa" id="ACUA016008-RA">
    <property type="protein sequence ID" value="ACUA016008-PA"/>
    <property type="gene ID" value="ACUA016008"/>
</dbReference>
<proteinExistence type="predicted"/>
<reference evidence="1" key="2">
    <citation type="submission" date="2020-05" db="UniProtKB">
        <authorList>
            <consortium name="EnsemblMetazoa"/>
        </authorList>
    </citation>
    <scope>IDENTIFICATION</scope>
    <source>
        <strain evidence="1">A-37</strain>
    </source>
</reference>
<evidence type="ECO:0000313" key="1">
    <source>
        <dbReference type="EnsemblMetazoa" id="ACUA016008-PA"/>
    </source>
</evidence>
<dbReference type="Proteomes" id="UP000075883">
    <property type="component" value="Unassembled WGS sequence"/>
</dbReference>
<dbReference type="STRING" id="139723.A0A182ME31"/>
<reference evidence="2" key="1">
    <citation type="submission" date="2013-09" db="EMBL/GenBank/DDBJ databases">
        <title>The Genome Sequence of Anopheles culicifacies species A.</title>
        <authorList>
            <consortium name="The Broad Institute Genomics Platform"/>
            <person name="Neafsey D.E."/>
            <person name="Besansky N."/>
            <person name="Howell P."/>
            <person name="Walton C."/>
            <person name="Young S.K."/>
            <person name="Zeng Q."/>
            <person name="Gargeya S."/>
            <person name="Fitzgerald M."/>
            <person name="Haas B."/>
            <person name="Abouelleil A."/>
            <person name="Allen A.W."/>
            <person name="Alvarado L."/>
            <person name="Arachchi H.M."/>
            <person name="Berlin A.M."/>
            <person name="Chapman S.B."/>
            <person name="Gainer-Dewar J."/>
            <person name="Goldberg J."/>
            <person name="Griggs A."/>
            <person name="Gujja S."/>
            <person name="Hansen M."/>
            <person name="Howarth C."/>
            <person name="Imamovic A."/>
            <person name="Ireland A."/>
            <person name="Larimer J."/>
            <person name="McCowan C."/>
            <person name="Murphy C."/>
            <person name="Pearson M."/>
            <person name="Poon T.W."/>
            <person name="Priest M."/>
            <person name="Roberts A."/>
            <person name="Saif S."/>
            <person name="Shea T."/>
            <person name="Sisk P."/>
            <person name="Sykes S."/>
            <person name="Wortman J."/>
            <person name="Nusbaum C."/>
            <person name="Birren B."/>
        </authorList>
    </citation>
    <scope>NUCLEOTIDE SEQUENCE [LARGE SCALE GENOMIC DNA]</scope>
    <source>
        <strain evidence="2">A-37</strain>
    </source>
</reference>
<sequence length="322" mass="37258">MLQEFGTVPNPLHPAGGRRCLSIQQRAGMHAEVGLRVQQPASRRCTSMVSIVRLQCTGMDDYPITSEDPDVRQQFAENIFQILRPLTASEMPRVNRAEDEESSECSALSDPFSDLDESYILLDQRKKKPGVDETDELLLMNQFTPEFRNAYDELMGANRLRKPDEPQVDPVSSDSCAGCPDLQTATDFSPKFRTFIDEMLRKCDLQHHQEEKKRREQQQLLQQRKKGRVRTIVSEESFCGLETDSMSGMWRMLDAVSENERELFPTSGPHYDLYYDRRFDWMTRDEIPWEQIETSKKKCEQWLQIPGEAELADNTKPVKQIL</sequence>
<dbReference type="EMBL" id="AXCM01004622">
    <property type="status" value="NOT_ANNOTATED_CDS"/>
    <property type="molecule type" value="Genomic_DNA"/>
</dbReference>
<dbReference type="AlphaFoldDB" id="A0A182ME31"/>
<accession>A0A182ME31</accession>
<evidence type="ECO:0000313" key="2">
    <source>
        <dbReference type="Proteomes" id="UP000075883"/>
    </source>
</evidence>
<name>A0A182ME31_9DIPT</name>
<organism evidence="1 2">
    <name type="scientific">Anopheles culicifacies</name>
    <dbReference type="NCBI Taxonomy" id="139723"/>
    <lineage>
        <taxon>Eukaryota</taxon>
        <taxon>Metazoa</taxon>
        <taxon>Ecdysozoa</taxon>
        <taxon>Arthropoda</taxon>
        <taxon>Hexapoda</taxon>
        <taxon>Insecta</taxon>
        <taxon>Pterygota</taxon>
        <taxon>Neoptera</taxon>
        <taxon>Endopterygota</taxon>
        <taxon>Diptera</taxon>
        <taxon>Nematocera</taxon>
        <taxon>Culicoidea</taxon>
        <taxon>Culicidae</taxon>
        <taxon>Anophelinae</taxon>
        <taxon>Anopheles</taxon>
        <taxon>culicifacies species complex</taxon>
    </lineage>
</organism>
<keyword evidence="2" id="KW-1185">Reference proteome</keyword>